<sequence length="391" mass="43511">MAQEPKARVALLVETARVFGRDLLKGIARYSREHGPWSFHISPGDYEQVVPKMKQWGGTGIIARIPNQRVATQILQAGVPIVAIGLTDEQLAADSPLHSLSEISSDPVEVSRLAADHLLDRQFRHFAYVGSSDRGWSSRRERAFRDYLAEQDIVPHIYHSPEKRRDQVWEREQDILADWIRKLPTPIGLFACDDDRGREVLEACAQAGFNVPEDVAVVGVDNDEVFCDLSDPPLSSVSLNIETAGYRAAALLDGLMSGTITEPASIKVEALCVVTRRSSDIVAVEDDEVSSALQIIHHEQGRGVSVESLVDKLAVSRRSLEKRFRSVLGRSILDEIQSAKLEHSKRLLLETTYSVSRVAKLSGFGSVGYFIQFFQRRVGKTPGRFRDDLTP</sequence>
<keyword evidence="1" id="KW-0805">Transcription regulation</keyword>
<dbReference type="KEGG" id="bmei:Spa11_21340"/>
<dbReference type="Pfam" id="PF13377">
    <property type="entry name" value="Peripla_BP_3"/>
    <property type="match status" value="1"/>
</dbReference>
<dbReference type="GO" id="GO:0003700">
    <property type="term" value="F:DNA-binding transcription factor activity"/>
    <property type="evidence" value="ECO:0007669"/>
    <property type="project" value="InterPro"/>
</dbReference>
<evidence type="ECO:0000256" key="3">
    <source>
        <dbReference type="ARBA" id="ARBA00023163"/>
    </source>
</evidence>
<keyword evidence="3" id="KW-0804">Transcription</keyword>
<keyword evidence="2" id="KW-0238">DNA-binding</keyword>
<name>A0A518K824_9BACT</name>
<keyword evidence="6" id="KW-1185">Reference proteome</keyword>
<organism evidence="5 6">
    <name type="scientific">Botrimarina mediterranea</name>
    <dbReference type="NCBI Taxonomy" id="2528022"/>
    <lineage>
        <taxon>Bacteria</taxon>
        <taxon>Pseudomonadati</taxon>
        <taxon>Planctomycetota</taxon>
        <taxon>Planctomycetia</taxon>
        <taxon>Pirellulales</taxon>
        <taxon>Lacipirellulaceae</taxon>
        <taxon>Botrimarina</taxon>
    </lineage>
</organism>
<evidence type="ECO:0000313" key="6">
    <source>
        <dbReference type="Proteomes" id="UP000316426"/>
    </source>
</evidence>
<dbReference type="GO" id="GO:0000976">
    <property type="term" value="F:transcription cis-regulatory region binding"/>
    <property type="evidence" value="ECO:0007669"/>
    <property type="project" value="TreeGrafter"/>
</dbReference>
<dbReference type="PANTHER" id="PTHR30146:SF24">
    <property type="entry name" value="XYLOSE OPERON REGULATORY PROTEIN"/>
    <property type="match status" value="1"/>
</dbReference>
<dbReference type="InterPro" id="IPR018060">
    <property type="entry name" value="HTH_AraC"/>
</dbReference>
<evidence type="ECO:0000259" key="4">
    <source>
        <dbReference type="PROSITE" id="PS01124"/>
    </source>
</evidence>
<dbReference type="EMBL" id="CP036349">
    <property type="protein sequence ID" value="QDV73935.1"/>
    <property type="molecule type" value="Genomic_DNA"/>
</dbReference>
<proteinExistence type="predicted"/>
<evidence type="ECO:0000313" key="5">
    <source>
        <dbReference type="EMBL" id="QDV73935.1"/>
    </source>
</evidence>
<reference evidence="5 6" key="1">
    <citation type="submission" date="2019-02" db="EMBL/GenBank/DDBJ databases">
        <title>Deep-cultivation of Planctomycetes and their phenomic and genomic characterization uncovers novel biology.</title>
        <authorList>
            <person name="Wiegand S."/>
            <person name="Jogler M."/>
            <person name="Boedeker C."/>
            <person name="Pinto D."/>
            <person name="Vollmers J."/>
            <person name="Rivas-Marin E."/>
            <person name="Kohn T."/>
            <person name="Peeters S.H."/>
            <person name="Heuer A."/>
            <person name="Rast P."/>
            <person name="Oberbeckmann S."/>
            <person name="Bunk B."/>
            <person name="Jeske O."/>
            <person name="Meyerdierks A."/>
            <person name="Storesund J.E."/>
            <person name="Kallscheuer N."/>
            <person name="Luecker S."/>
            <person name="Lage O.M."/>
            <person name="Pohl T."/>
            <person name="Merkel B.J."/>
            <person name="Hornburger P."/>
            <person name="Mueller R.-W."/>
            <person name="Bruemmer F."/>
            <person name="Labrenz M."/>
            <person name="Spormann A.M."/>
            <person name="Op den Camp H."/>
            <person name="Overmann J."/>
            <person name="Amann R."/>
            <person name="Jetten M.S.M."/>
            <person name="Mascher T."/>
            <person name="Medema M.H."/>
            <person name="Devos D.P."/>
            <person name="Kaster A.-K."/>
            <person name="Ovreas L."/>
            <person name="Rohde M."/>
            <person name="Galperin M.Y."/>
            <person name="Jogler C."/>
        </authorList>
    </citation>
    <scope>NUCLEOTIDE SEQUENCE [LARGE SCALE GENOMIC DNA]</scope>
    <source>
        <strain evidence="5 6">Spa11</strain>
    </source>
</reference>
<accession>A0A518K824</accession>
<dbReference type="Proteomes" id="UP000316426">
    <property type="component" value="Chromosome"/>
</dbReference>
<evidence type="ECO:0000256" key="2">
    <source>
        <dbReference type="ARBA" id="ARBA00023125"/>
    </source>
</evidence>
<dbReference type="InterPro" id="IPR009057">
    <property type="entry name" value="Homeodomain-like_sf"/>
</dbReference>
<dbReference type="InterPro" id="IPR046335">
    <property type="entry name" value="LacI/GalR-like_sensor"/>
</dbReference>
<dbReference type="InterPro" id="IPR054031">
    <property type="entry name" value="XylR_PBP1"/>
</dbReference>
<evidence type="ECO:0000256" key="1">
    <source>
        <dbReference type="ARBA" id="ARBA00023015"/>
    </source>
</evidence>
<feature type="domain" description="HTH araC/xylS-type" evidence="4">
    <location>
        <begin position="290"/>
        <end position="388"/>
    </location>
</feature>
<dbReference type="AlphaFoldDB" id="A0A518K824"/>
<dbReference type="InterPro" id="IPR028082">
    <property type="entry name" value="Peripla_BP_I"/>
</dbReference>
<dbReference type="PROSITE" id="PS01124">
    <property type="entry name" value="HTH_ARAC_FAMILY_2"/>
    <property type="match status" value="1"/>
</dbReference>
<dbReference type="Pfam" id="PF12833">
    <property type="entry name" value="HTH_18"/>
    <property type="match status" value="1"/>
</dbReference>
<protein>
    <submittedName>
        <fullName evidence="5">Xylose operon regulatory protein</fullName>
    </submittedName>
</protein>
<gene>
    <name evidence="5" type="primary">xylR_5</name>
    <name evidence="5" type="ORF">Spa11_21340</name>
</gene>
<dbReference type="RefSeq" id="WP_145111777.1">
    <property type="nucleotide sequence ID" value="NZ_CP036349.1"/>
</dbReference>
<dbReference type="Pfam" id="PF22177">
    <property type="entry name" value="PBP1_XylR"/>
    <property type="match status" value="1"/>
</dbReference>
<dbReference type="CDD" id="cd01543">
    <property type="entry name" value="PBP1_XylR"/>
    <property type="match status" value="1"/>
</dbReference>
<dbReference type="SUPFAM" id="SSF53822">
    <property type="entry name" value="Periplasmic binding protein-like I"/>
    <property type="match status" value="1"/>
</dbReference>
<dbReference type="Gene3D" id="3.40.50.2300">
    <property type="match status" value="2"/>
</dbReference>
<dbReference type="SUPFAM" id="SSF46689">
    <property type="entry name" value="Homeodomain-like"/>
    <property type="match status" value="1"/>
</dbReference>
<dbReference type="Gene3D" id="1.10.10.60">
    <property type="entry name" value="Homeodomain-like"/>
    <property type="match status" value="1"/>
</dbReference>
<dbReference type="SMART" id="SM00342">
    <property type="entry name" value="HTH_ARAC"/>
    <property type="match status" value="1"/>
</dbReference>
<dbReference type="PANTHER" id="PTHR30146">
    <property type="entry name" value="LACI-RELATED TRANSCRIPTIONAL REPRESSOR"/>
    <property type="match status" value="1"/>
</dbReference>